<dbReference type="RefSeq" id="WP_195815979.1">
    <property type="nucleotide sequence ID" value="NZ_JADOBI010000013.1"/>
</dbReference>
<organism evidence="1 2">
    <name type="scientific">Rahnella laticis</name>
    <dbReference type="NCBI Taxonomy" id="2787622"/>
    <lineage>
        <taxon>Bacteria</taxon>
        <taxon>Pseudomonadati</taxon>
        <taxon>Pseudomonadota</taxon>
        <taxon>Gammaproteobacteria</taxon>
        <taxon>Enterobacterales</taxon>
        <taxon>Yersiniaceae</taxon>
        <taxon>Rahnella</taxon>
    </lineage>
</organism>
<reference evidence="1 2" key="1">
    <citation type="submission" date="2020-11" db="EMBL/GenBank/DDBJ databases">
        <title>Taxonomic investigation of Rahnella strains.</title>
        <authorList>
            <person name="Lee S.D."/>
        </authorList>
    </citation>
    <scope>NUCLEOTIDE SEQUENCE [LARGE SCALE GENOMIC DNA]</scope>
    <source>
        <strain evidence="1 2">SAP-17</strain>
    </source>
</reference>
<accession>A0ABS0EAL7</accession>
<proteinExistence type="predicted"/>
<evidence type="ECO:0000313" key="2">
    <source>
        <dbReference type="Proteomes" id="UP000636811"/>
    </source>
</evidence>
<sequence length="66" mass="7606">MECTKSDGTFLWENGKERGELLKNIDVETNFKILDKGNTRYVLVEVKSGYYNGQKGYFPLKLIGKK</sequence>
<name>A0ABS0EAL7_9GAMM</name>
<dbReference type="EMBL" id="JADOBI010000013">
    <property type="protein sequence ID" value="MBF7982127.1"/>
    <property type="molecule type" value="Genomic_DNA"/>
</dbReference>
<protein>
    <submittedName>
        <fullName evidence="1">Uncharacterized protein</fullName>
    </submittedName>
</protein>
<dbReference type="Proteomes" id="UP000636811">
    <property type="component" value="Unassembled WGS sequence"/>
</dbReference>
<evidence type="ECO:0000313" key="1">
    <source>
        <dbReference type="EMBL" id="MBF7982127.1"/>
    </source>
</evidence>
<keyword evidence="2" id="KW-1185">Reference proteome</keyword>
<gene>
    <name evidence="1" type="ORF">IV433_22205</name>
</gene>
<comment type="caution">
    <text evidence="1">The sequence shown here is derived from an EMBL/GenBank/DDBJ whole genome shotgun (WGS) entry which is preliminary data.</text>
</comment>